<keyword evidence="4" id="KW-0964">Secreted</keyword>
<dbReference type="Pfam" id="PF06083">
    <property type="entry name" value="IL17"/>
    <property type="match status" value="1"/>
</dbReference>
<dbReference type="RefSeq" id="XP_029354427.1">
    <property type="nucleotide sequence ID" value="XM_029498567.1"/>
</dbReference>
<dbReference type="OrthoDB" id="6038945at2759"/>
<dbReference type="GeneID" id="115041231"/>
<dbReference type="GO" id="GO:0005125">
    <property type="term" value="F:cytokine activity"/>
    <property type="evidence" value="ECO:0007669"/>
    <property type="project" value="UniProtKB-KW"/>
</dbReference>
<evidence type="ECO:0000256" key="2">
    <source>
        <dbReference type="ARBA" id="ARBA00007236"/>
    </source>
</evidence>
<comment type="subcellular location">
    <subcellularLocation>
        <location evidence="1">Secreted</location>
    </subcellularLocation>
</comment>
<evidence type="ECO:0000256" key="5">
    <source>
        <dbReference type="ARBA" id="ARBA00022729"/>
    </source>
</evidence>
<dbReference type="PRINTS" id="PR01932">
    <property type="entry name" value="INTRLEUKIN17"/>
</dbReference>
<keyword evidence="3" id="KW-0202">Cytokine</keyword>
<feature type="chain" id="PRO_5025477370" evidence="6">
    <location>
        <begin position="28"/>
        <end position="169"/>
    </location>
</feature>
<evidence type="ECO:0000256" key="6">
    <source>
        <dbReference type="SAM" id="SignalP"/>
    </source>
</evidence>
<keyword evidence="8" id="KW-1185">Reference proteome</keyword>
<reference evidence="7" key="2">
    <citation type="submission" date="2025-08" db="UniProtKB">
        <authorList>
            <consortium name="Ensembl"/>
        </authorList>
    </citation>
    <scope>IDENTIFICATION</scope>
</reference>
<keyword evidence="5 6" id="KW-0732">Signal</keyword>
<comment type="similarity">
    <text evidence="2">Belongs to the IL-17 family.</text>
</comment>
<dbReference type="AlphaFoldDB" id="A0A665V3W2"/>
<evidence type="ECO:0000256" key="1">
    <source>
        <dbReference type="ARBA" id="ARBA00004613"/>
    </source>
</evidence>
<evidence type="ECO:0000313" key="7">
    <source>
        <dbReference type="Ensembl" id="ENSENLP00000025992.1"/>
    </source>
</evidence>
<dbReference type="OMA" id="EMHELNG"/>
<dbReference type="InterPro" id="IPR029034">
    <property type="entry name" value="Cystine-knot_cytokine"/>
</dbReference>
<dbReference type="InterPro" id="IPR010345">
    <property type="entry name" value="IL-17_fam"/>
</dbReference>
<dbReference type="GO" id="GO:0005615">
    <property type="term" value="C:extracellular space"/>
    <property type="evidence" value="ECO:0007669"/>
    <property type="project" value="UniProtKB-KW"/>
</dbReference>
<proteinExistence type="inferred from homology"/>
<dbReference type="Gene3D" id="2.10.90.10">
    <property type="entry name" value="Cystine-knot cytokines"/>
    <property type="match status" value="1"/>
</dbReference>
<name>A0A665V3W2_ECHNA</name>
<evidence type="ECO:0000256" key="3">
    <source>
        <dbReference type="ARBA" id="ARBA00022514"/>
    </source>
</evidence>
<evidence type="ECO:0000313" key="8">
    <source>
        <dbReference type="Proteomes" id="UP000472264"/>
    </source>
</evidence>
<dbReference type="Ensembl" id="ENSENLT00000026810.1">
    <property type="protein sequence ID" value="ENSENLP00000025992.1"/>
    <property type="gene ID" value="ENSENLG00000011717.1"/>
</dbReference>
<dbReference type="GO" id="GO:0006954">
    <property type="term" value="P:inflammatory response"/>
    <property type="evidence" value="ECO:0007669"/>
    <property type="project" value="InterPro"/>
</dbReference>
<dbReference type="InParanoid" id="A0A665V3W2"/>
<reference evidence="7" key="1">
    <citation type="submission" date="2021-04" db="EMBL/GenBank/DDBJ databases">
        <authorList>
            <consortium name="Wellcome Sanger Institute Data Sharing"/>
        </authorList>
    </citation>
    <scope>NUCLEOTIDE SEQUENCE [LARGE SCALE GENOMIC DNA]</scope>
</reference>
<protein>
    <submittedName>
        <fullName evidence="7">Interleukin-17C-like</fullName>
    </submittedName>
</protein>
<organism evidence="7 8">
    <name type="scientific">Echeneis naucrates</name>
    <name type="common">Live sharksucker</name>
    <dbReference type="NCBI Taxonomy" id="173247"/>
    <lineage>
        <taxon>Eukaryota</taxon>
        <taxon>Metazoa</taxon>
        <taxon>Chordata</taxon>
        <taxon>Craniata</taxon>
        <taxon>Vertebrata</taxon>
        <taxon>Euteleostomi</taxon>
        <taxon>Actinopterygii</taxon>
        <taxon>Neopterygii</taxon>
        <taxon>Teleostei</taxon>
        <taxon>Neoteleostei</taxon>
        <taxon>Acanthomorphata</taxon>
        <taxon>Carangaria</taxon>
        <taxon>Carangiformes</taxon>
        <taxon>Echeneidae</taxon>
        <taxon>Echeneis</taxon>
    </lineage>
</organism>
<accession>A0A665V3W2</accession>
<dbReference type="SUPFAM" id="SSF57501">
    <property type="entry name" value="Cystine-knot cytokines"/>
    <property type="match status" value="1"/>
</dbReference>
<sequence>MSGVSLTGISVGLLLIITEQTCSSAAAVRAPRSACVNESELTERSEAFLRRRWHHVHLLPGHLAPRASSTCEQTAARAAGDKSDRSVSPWRYSINRDMTRIPHDIAFAECLCNGCIINQHEDMRYNSVPVTVQMMVLKKIDCHKSKYMLQRDFIKVPVACTCVVPKSTK</sequence>
<evidence type="ECO:0000256" key="4">
    <source>
        <dbReference type="ARBA" id="ARBA00022525"/>
    </source>
</evidence>
<reference evidence="7" key="3">
    <citation type="submission" date="2025-09" db="UniProtKB">
        <authorList>
            <consortium name="Ensembl"/>
        </authorList>
    </citation>
    <scope>IDENTIFICATION</scope>
</reference>
<gene>
    <name evidence="7" type="primary">LOC115041231</name>
</gene>
<dbReference type="InterPro" id="IPR020440">
    <property type="entry name" value="IL-17_chr"/>
</dbReference>
<feature type="signal peptide" evidence="6">
    <location>
        <begin position="1"/>
        <end position="27"/>
    </location>
</feature>
<dbReference type="Proteomes" id="UP000472264">
    <property type="component" value="Chromosome 3"/>
</dbReference>